<dbReference type="GO" id="GO:0030956">
    <property type="term" value="C:glutamyl-tRNA(Gln) amidotransferase complex"/>
    <property type="evidence" value="ECO:0007669"/>
    <property type="project" value="TreeGrafter"/>
</dbReference>
<dbReference type="Proteomes" id="UP000663845">
    <property type="component" value="Unassembled WGS sequence"/>
</dbReference>
<dbReference type="EMBL" id="CAJNOG010000019">
    <property type="protein sequence ID" value="CAF0770139.1"/>
    <property type="molecule type" value="Genomic_DNA"/>
</dbReference>
<dbReference type="GO" id="GO:0006450">
    <property type="term" value="P:regulation of translational fidelity"/>
    <property type="evidence" value="ECO:0007669"/>
    <property type="project" value="InterPro"/>
</dbReference>
<dbReference type="GO" id="GO:0070681">
    <property type="term" value="P:glutaminyl-tRNAGln biosynthesis via transamidation"/>
    <property type="evidence" value="ECO:0007669"/>
    <property type="project" value="TreeGrafter"/>
</dbReference>
<sequence length="126" mass="14497">MSLFLLSRRSFSVLTQIKIDPNMQKKLEHLSLISFQNEQTIKKVEQTIHSSDIIHQANVDHLEPLYTLVQTELCPLRQEDIVSNEKTLPTKQVLKNASTTYEDYLVAPMIGKRDSQTVEKVDTTKL</sequence>
<dbReference type="InterPro" id="IPR036113">
    <property type="entry name" value="Asp/Glu-ADT_sf_sub_c"/>
</dbReference>
<evidence type="ECO:0008006" key="4">
    <source>
        <dbReference type="Google" id="ProtNLM"/>
    </source>
</evidence>
<evidence type="ECO:0000313" key="2">
    <source>
        <dbReference type="EMBL" id="CAF3688382.1"/>
    </source>
</evidence>
<proteinExistence type="predicted"/>
<comment type="caution">
    <text evidence="2">The sequence shown here is derived from an EMBL/GenBank/DDBJ whole genome shotgun (WGS) entry which is preliminary data.</text>
</comment>
<protein>
    <recommendedName>
        <fullName evidence="4">Glu-AdT subunit C</fullName>
    </recommendedName>
</protein>
<evidence type="ECO:0000313" key="3">
    <source>
        <dbReference type="Proteomes" id="UP000663844"/>
    </source>
</evidence>
<dbReference type="PANTHER" id="PTHR15004:SF0">
    <property type="entry name" value="GLUTAMYL-TRNA(GLN) AMIDOTRANSFERASE SUBUNIT C, MITOCHONDRIAL"/>
    <property type="match status" value="1"/>
</dbReference>
<gene>
    <name evidence="1" type="ORF">JYZ213_LOCUS3569</name>
    <name evidence="2" type="ORF">OXD698_LOCUS11418</name>
</gene>
<dbReference type="EMBL" id="CAJOAZ010000637">
    <property type="protein sequence ID" value="CAF3688382.1"/>
    <property type="molecule type" value="Genomic_DNA"/>
</dbReference>
<dbReference type="InterPro" id="IPR003837">
    <property type="entry name" value="GatC"/>
</dbReference>
<dbReference type="Proteomes" id="UP000663844">
    <property type="component" value="Unassembled WGS sequence"/>
</dbReference>
<dbReference type="PANTHER" id="PTHR15004">
    <property type="entry name" value="GLUTAMYL-TRNA(GLN) AMIDOTRANSFERASE SUBUNIT C, MITOCHONDRIAL"/>
    <property type="match status" value="1"/>
</dbReference>
<dbReference type="AlphaFoldDB" id="A0A818TS28"/>
<organism evidence="2 3">
    <name type="scientific">Adineta steineri</name>
    <dbReference type="NCBI Taxonomy" id="433720"/>
    <lineage>
        <taxon>Eukaryota</taxon>
        <taxon>Metazoa</taxon>
        <taxon>Spiralia</taxon>
        <taxon>Gnathifera</taxon>
        <taxon>Rotifera</taxon>
        <taxon>Eurotatoria</taxon>
        <taxon>Bdelloidea</taxon>
        <taxon>Adinetida</taxon>
        <taxon>Adinetidae</taxon>
        <taxon>Adineta</taxon>
    </lineage>
</organism>
<name>A0A818TS28_9BILA</name>
<dbReference type="SUPFAM" id="SSF141000">
    <property type="entry name" value="Glu-tRNAGln amidotransferase C subunit"/>
    <property type="match status" value="1"/>
</dbReference>
<reference evidence="2" key="1">
    <citation type="submission" date="2021-02" db="EMBL/GenBank/DDBJ databases">
        <authorList>
            <person name="Nowell W R."/>
        </authorList>
    </citation>
    <scope>NUCLEOTIDE SEQUENCE</scope>
</reference>
<dbReference type="GO" id="GO:0005739">
    <property type="term" value="C:mitochondrion"/>
    <property type="evidence" value="ECO:0007669"/>
    <property type="project" value="TreeGrafter"/>
</dbReference>
<dbReference type="GO" id="GO:0032543">
    <property type="term" value="P:mitochondrial translation"/>
    <property type="evidence" value="ECO:0007669"/>
    <property type="project" value="TreeGrafter"/>
</dbReference>
<evidence type="ECO:0000313" key="1">
    <source>
        <dbReference type="EMBL" id="CAF0770139.1"/>
    </source>
</evidence>
<accession>A0A818TS28</accession>